<reference evidence="3 4" key="1">
    <citation type="submission" date="2018-05" db="EMBL/GenBank/DDBJ databases">
        <title>Genomic Encyclopedia of Type Strains, Phase III (KMG-III): the genomes of soil and plant-associated and newly described type strains.</title>
        <authorList>
            <person name="Whitman W."/>
        </authorList>
    </citation>
    <scope>NUCLEOTIDE SEQUENCE [LARGE SCALE GENOMIC DNA]</scope>
    <source>
        <strain evidence="3 4">CECT 5696</strain>
    </source>
</reference>
<sequence length="657" mass="73903">MMLNELRRRLSVDELARLDQASMWGTEVRWSEAILRPDVLREMLAKMSPHTERLIRYWVRSIGPIPIQEEQLQARCVQEAGLAGAELRSALRDLRSSGVLFAVRKSWGEQLLFLPSDCYLAWRRALAASSPVDDFIDRTEGGMSQFGSSEGSETKLAFDENASSVPLGRRLVRAYAALHTIGLDTTSKGLFSKKIAADIARIIALRDVDAFGRLRPVYQEQYPFAFSLALDIAARLGLIVHREGAEQAWSWSTDTLEGWLGGNPFVREAELIRLFTIRYGFRNPAEAALTSGLLLLGTNESHQMNEPLHPFLSQWIEALCACGWASMTSGYTGGWKFQWLIDPWSDVTGNAITESILILPDGEVIVPPGVTFSVRWLVEQAAEWVNDDTVTFYRITDKSVMAAAERGVTAKRLVADLQHASGDVPLPEELEHSILHWVSRAGRTMIEQVMLLRCDTKEIADAAASREALSSLLQERLGDRTFIIRQSDEVQVRRELERAGWPPMRQEPTVEPEETARTGTVNKRKPASRRTSSGVTVPAAFIYDEHALHMYELLAVNEQLMKLEQAGAAPAEWPAAWTGQLRQYHFSTRKQMIEQALAWGAPLELRTGGRLVELVPERLDDSHDSWSVAGYLRSEEAYEPVRLLPDMWDEMRLIIPL</sequence>
<keyword evidence="3" id="KW-0378">Hydrolase</keyword>
<keyword evidence="3" id="KW-0547">Nucleotide-binding</keyword>
<comment type="caution">
    <text evidence="3">The sequence shown here is derived from an EMBL/GenBank/DDBJ whole genome shotgun (WGS) entry which is preliminary data.</text>
</comment>
<evidence type="ECO:0000256" key="1">
    <source>
        <dbReference type="SAM" id="MobiDB-lite"/>
    </source>
</evidence>
<gene>
    <name evidence="3" type="ORF">DFQ01_10399</name>
</gene>
<dbReference type="AlphaFoldDB" id="A0A2V2YWK1"/>
<dbReference type="Pfam" id="PF13625">
    <property type="entry name" value="Helicase_C_3"/>
    <property type="match status" value="1"/>
</dbReference>
<evidence type="ECO:0000313" key="4">
    <source>
        <dbReference type="Proteomes" id="UP000246635"/>
    </source>
</evidence>
<name>A0A2V2YWK1_9BACL</name>
<keyword evidence="3" id="KW-0347">Helicase</keyword>
<dbReference type="OrthoDB" id="2987331at2"/>
<proteinExistence type="predicted"/>
<organism evidence="3 4">
    <name type="scientific">Paenibacillus cellulosilyticus</name>
    <dbReference type="NCBI Taxonomy" id="375489"/>
    <lineage>
        <taxon>Bacteria</taxon>
        <taxon>Bacillati</taxon>
        <taxon>Bacillota</taxon>
        <taxon>Bacilli</taxon>
        <taxon>Bacillales</taxon>
        <taxon>Paenibacillaceae</taxon>
        <taxon>Paenibacillus</taxon>
    </lineage>
</organism>
<keyword evidence="4" id="KW-1185">Reference proteome</keyword>
<dbReference type="RefSeq" id="WP_110042899.1">
    <property type="nucleotide sequence ID" value="NZ_CP054609.1"/>
</dbReference>
<feature type="region of interest" description="Disordered" evidence="1">
    <location>
        <begin position="502"/>
        <end position="530"/>
    </location>
</feature>
<dbReference type="GO" id="GO:0004386">
    <property type="term" value="F:helicase activity"/>
    <property type="evidence" value="ECO:0007669"/>
    <property type="project" value="UniProtKB-KW"/>
</dbReference>
<dbReference type="EMBL" id="QGTQ01000003">
    <property type="protein sequence ID" value="PWW06198.1"/>
    <property type="molecule type" value="Genomic_DNA"/>
</dbReference>
<evidence type="ECO:0000259" key="2">
    <source>
        <dbReference type="Pfam" id="PF13625"/>
    </source>
</evidence>
<dbReference type="Proteomes" id="UP000246635">
    <property type="component" value="Unassembled WGS sequence"/>
</dbReference>
<evidence type="ECO:0000313" key="3">
    <source>
        <dbReference type="EMBL" id="PWW06198.1"/>
    </source>
</evidence>
<keyword evidence="3" id="KW-0067">ATP-binding</keyword>
<accession>A0A2V2YWK1</accession>
<protein>
    <submittedName>
        <fullName evidence="3">XPB/Ssl2-like helicase family protein</fullName>
    </submittedName>
</protein>
<feature type="domain" description="Helicase XPB/Ssl2 N-terminal" evidence="2">
    <location>
        <begin position="357"/>
        <end position="477"/>
    </location>
</feature>
<dbReference type="InterPro" id="IPR032830">
    <property type="entry name" value="XPB/Ssl2_N"/>
</dbReference>